<accession>A0ABD1NCU7</accession>
<evidence type="ECO:0000313" key="12">
    <source>
        <dbReference type="Proteomes" id="UP001603857"/>
    </source>
</evidence>
<keyword evidence="7 9" id="KW-0503">Monooxygenase</keyword>
<protein>
    <recommendedName>
        <fullName evidence="13">Cytochrome P450</fullName>
    </recommendedName>
</protein>
<keyword evidence="3 8" id="KW-0349">Heme</keyword>
<dbReference type="GO" id="GO:0004497">
    <property type="term" value="F:monooxygenase activity"/>
    <property type="evidence" value="ECO:0007669"/>
    <property type="project" value="UniProtKB-KW"/>
</dbReference>
<dbReference type="Pfam" id="PF00067">
    <property type="entry name" value="p450"/>
    <property type="match status" value="1"/>
</dbReference>
<reference evidence="11 12" key="1">
    <citation type="submission" date="2024-08" db="EMBL/GenBank/DDBJ databases">
        <title>Insights into the chromosomal genome structure of Flemingia macrophylla.</title>
        <authorList>
            <person name="Ding Y."/>
            <person name="Zhao Y."/>
            <person name="Bi W."/>
            <person name="Wu M."/>
            <person name="Zhao G."/>
            <person name="Gong Y."/>
            <person name="Li W."/>
            <person name="Zhang P."/>
        </authorList>
    </citation>
    <scope>NUCLEOTIDE SEQUENCE [LARGE SCALE GENOMIC DNA]</scope>
    <source>
        <strain evidence="11">DYQJB</strain>
        <tissue evidence="11">Leaf</tissue>
    </source>
</reference>
<keyword evidence="10" id="KW-0812">Transmembrane</keyword>
<dbReference type="GO" id="GO:0048608">
    <property type="term" value="P:reproductive structure development"/>
    <property type="evidence" value="ECO:0007669"/>
    <property type="project" value="UniProtKB-ARBA"/>
</dbReference>
<feature type="binding site" description="axial binding residue" evidence="8">
    <location>
        <position position="468"/>
    </location>
    <ligand>
        <name>heme</name>
        <dbReference type="ChEBI" id="CHEBI:30413"/>
    </ligand>
    <ligandPart>
        <name>Fe</name>
        <dbReference type="ChEBI" id="CHEBI:18248"/>
    </ligandPart>
</feature>
<evidence type="ECO:0000256" key="1">
    <source>
        <dbReference type="ARBA" id="ARBA00001971"/>
    </source>
</evidence>
<feature type="transmembrane region" description="Helical" evidence="10">
    <location>
        <begin position="20"/>
        <end position="39"/>
    </location>
</feature>
<dbReference type="SUPFAM" id="SSF48264">
    <property type="entry name" value="Cytochrome P450"/>
    <property type="match status" value="1"/>
</dbReference>
<evidence type="ECO:0000256" key="6">
    <source>
        <dbReference type="ARBA" id="ARBA00023004"/>
    </source>
</evidence>
<dbReference type="FunFam" id="1.10.630.10:FF:000016">
    <property type="entry name" value="Cytochrome P450 78A5"/>
    <property type="match status" value="1"/>
</dbReference>
<evidence type="ECO:0000256" key="10">
    <source>
        <dbReference type="SAM" id="Phobius"/>
    </source>
</evidence>
<comment type="caution">
    <text evidence="11">The sequence shown here is derived from an EMBL/GenBank/DDBJ whole genome shotgun (WGS) entry which is preliminary data.</text>
</comment>
<dbReference type="CDD" id="cd11076">
    <property type="entry name" value="CYP78"/>
    <property type="match status" value="1"/>
</dbReference>
<evidence type="ECO:0000256" key="2">
    <source>
        <dbReference type="ARBA" id="ARBA00010617"/>
    </source>
</evidence>
<dbReference type="PANTHER" id="PTHR47946:SF1">
    <property type="entry name" value="CYTOCHROME P450 78A3"/>
    <property type="match status" value="1"/>
</dbReference>
<dbReference type="InterPro" id="IPR001128">
    <property type="entry name" value="Cyt_P450"/>
</dbReference>
<dbReference type="PROSITE" id="PS00086">
    <property type="entry name" value="CYTOCHROME_P450"/>
    <property type="match status" value="1"/>
</dbReference>
<keyword evidence="6 8" id="KW-0408">Iron</keyword>
<comment type="cofactor">
    <cofactor evidence="1 8">
        <name>heme</name>
        <dbReference type="ChEBI" id="CHEBI:30413"/>
    </cofactor>
</comment>
<proteinExistence type="inferred from homology"/>
<dbReference type="AlphaFoldDB" id="A0ABD1NCU7"/>
<evidence type="ECO:0000256" key="5">
    <source>
        <dbReference type="ARBA" id="ARBA00023002"/>
    </source>
</evidence>
<dbReference type="PRINTS" id="PR00385">
    <property type="entry name" value="P450"/>
</dbReference>
<keyword evidence="4 8" id="KW-0479">Metal-binding</keyword>
<dbReference type="InterPro" id="IPR002401">
    <property type="entry name" value="Cyt_P450_E_grp-I"/>
</dbReference>
<dbReference type="PRINTS" id="PR00463">
    <property type="entry name" value="EP450I"/>
</dbReference>
<organism evidence="11 12">
    <name type="scientific">Flemingia macrophylla</name>
    <dbReference type="NCBI Taxonomy" id="520843"/>
    <lineage>
        <taxon>Eukaryota</taxon>
        <taxon>Viridiplantae</taxon>
        <taxon>Streptophyta</taxon>
        <taxon>Embryophyta</taxon>
        <taxon>Tracheophyta</taxon>
        <taxon>Spermatophyta</taxon>
        <taxon>Magnoliopsida</taxon>
        <taxon>eudicotyledons</taxon>
        <taxon>Gunneridae</taxon>
        <taxon>Pentapetalae</taxon>
        <taxon>rosids</taxon>
        <taxon>fabids</taxon>
        <taxon>Fabales</taxon>
        <taxon>Fabaceae</taxon>
        <taxon>Papilionoideae</taxon>
        <taxon>50 kb inversion clade</taxon>
        <taxon>NPAAA clade</taxon>
        <taxon>indigoferoid/millettioid clade</taxon>
        <taxon>Phaseoleae</taxon>
        <taxon>Flemingia</taxon>
    </lineage>
</organism>
<keyword evidence="10" id="KW-1133">Transmembrane helix</keyword>
<dbReference type="InterPro" id="IPR051996">
    <property type="entry name" value="Cytochrome_P450_78A"/>
</dbReference>
<evidence type="ECO:0000256" key="7">
    <source>
        <dbReference type="ARBA" id="ARBA00023033"/>
    </source>
</evidence>
<keyword evidence="12" id="KW-1185">Reference proteome</keyword>
<dbReference type="InterPro" id="IPR017972">
    <property type="entry name" value="Cyt_P450_CS"/>
</dbReference>
<keyword evidence="5 9" id="KW-0560">Oxidoreductase</keyword>
<sequence length="525" mass="58616">MSKHIDDNLWIIGLASHENLAWAFFMTATLWLAVTFFYWRHPGGPAWGKYYYSSSCTKNPPIPGPKGWPLIGSMGLMGSLAHQRIADSASACGGKRLMALSLGETRVVVTCEPDVAKEILNSSVFGDRPVKESAFRLMFNRAIGFASYGVYWRSLRRISANHLFSPSQIKTSQLQRSQIANQMLLYLANNRHQSLRVRQLLKKASLANMMCSVFGQQHDSPMAELGRLVDEGYQLLGLFNWADHLPFLSHLDLQKISFRCSNLVTMVNRLLTTIIAQHQATNTQTNRDFLHVLLSLPQPDQLSHSDIIAVLWEMIFRGTDTVAILMEWILARMVLHPQVQSRVQEELDAVVGRSRAVTEDDVPSMTYLQAVVKEVLRLHPPGPLLSWARLSTTDTTIDGYHVPAGTTAMVNMWAICRDPDVWADPLEFMPHRFLATAEPGPGPGPGPDFSILGSDLRLAPFGSGRRVCPGKTLGLATVHFWVASLLHDFQWLPSDEKGVDLTEVLRLSCEMANPLTVKVRPRRGG</sequence>
<evidence type="ECO:0000256" key="4">
    <source>
        <dbReference type="ARBA" id="ARBA00022723"/>
    </source>
</evidence>
<dbReference type="EMBL" id="JBGMDY010000002">
    <property type="protein sequence ID" value="KAL2345937.1"/>
    <property type="molecule type" value="Genomic_DNA"/>
</dbReference>
<name>A0ABD1NCU7_9FABA</name>
<evidence type="ECO:0008006" key="13">
    <source>
        <dbReference type="Google" id="ProtNLM"/>
    </source>
</evidence>
<evidence type="ECO:0000313" key="11">
    <source>
        <dbReference type="EMBL" id="KAL2345937.1"/>
    </source>
</evidence>
<keyword evidence="10" id="KW-0472">Membrane</keyword>
<comment type="similarity">
    <text evidence="2 9">Belongs to the cytochrome P450 family.</text>
</comment>
<evidence type="ECO:0000256" key="9">
    <source>
        <dbReference type="RuleBase" id="RU000461"/>
    </source>
</evidence>
<gene>
    <name evidence="11" type="ORF">Fmac_007222</name>
</gene>
<dbReference type="PANTHER" id="PTHR47946">
    <property type="entry name" value="CYTOCHROME P450 78A7-RELATED"/>
    <property type="match status" value="1"/>
</dbReference>
<dbReference type="Gene3D" id="1.10.630.10">
    <property type="entry name" value="Cytochrome P450"/>
    <property type="match status" value="1"/>
</dbReference>
<evidence type="ECO:0000256" key="8">
    <source>
        <dbReference type="PIRSR" id="PIRSR602401-1"/>
    </source>
</evidence>
<dbReference type="Proteomes" id="UP001603857">
    <property type="component" value="Unassembled WGS sequence"/>
</dbReference>
<evidence type="ECO:0000256" key="3">
    <source>
        <dbReference type="ARBA" id="ARBA00022617"/>
    </source>
</evidence>
<dbReference type="GO" id="GO:0046872">
    <property type="term" value="F:metal ion binding"/>
    <property type="evidence" value="ECO:0007669"/>
    <property type="project" value="UniProtKB-KW"/>
</dbReference>
<dbReference type="InterPro" id="IPR036396">
    <property type="entry name" value="Cyt_P450_sf"/>
</dbReference>